<keyword evidence="3" id="KW-0804">Transcription</keyword>
<evidence type="ECO:0000256" key="1">
    <source>
        <dbReference type="ARBA" id="ARBA00023015"/>
    </source>
</evidence>
<dbReference type="SMART" id="SM00422">
    <property type="entry name" value="HTH_MERR"/>
    <property type="match status" value="1"/>
</dbReference>
<organism evidence="6 7">
    <name type="scientific">Paenirhodobacter populi</name>
    <dbReference type="NCBI Taxonomy" id="2306993"/>
    <lineage>
        <taxon>Bacteria</taxon>
        <taxon>Pseudomonadati</taxon>
        <taxon>Pseudomonadota</taxon>
        <taxon>Alphaproteobacteria</taxon>
        <taxon>Rhodobacterales</taxon>
        <taxon>Rhodobacter group</taxon>
        <taxon>Paenirhodobacter</taxon>
    </lineage>
</organism>
<dbReference type="InterPro" id="IPR000551">
    <property type="entry name" value="MerR-type_HTH_dom"/>
</dbReference>
<accession>A0A443IJK4</accession>
<keyword evidence="7" id="KW-1185">Reference proteome</keyword>
<evidence type="ECO:0000259" key="5">
    <source>
        <dbReference type="PROSITE" id="PS50937"/>
    </source>
</evidence>
<sequence length="121" mass="13410">MKIGEIANAAGVTTSRIRFYEKRGIIAPAARGPNGYRDYPEDLIVLLRFIEQAQGLGFTLREIASVEVRSGPHPVSCTEAISLLARKRDAVDALIAEAEERKRRIDSLISELQESQARSED</sequence>
<keyword evidence="1" id="KW-0805">Transcription regulation</keyword>
<dbReference type="PROSITE" id="PS50937">
    <property type="entry name" value="HTH_MERR_2"/>
    <property type="match status" value="1"/>
</dbReference>
<dbReference type="PRINTS" id="PR00040">
    <property type="entry name" value="HTHMERR"/>
</dbReference>
<evidence type="ECO:0000313" key="7">
    <source>
        <dbReference type="Proteomes" id="UP000285710"/>
    </source>
</evidence>
<gene>
    <name evidence="6" type="ORF">D2T33_20785</name>
</gene>
<dbReference type="SUPFAM" id="SSF46955">
    <property type="entry name" value="Putative DNA-binding domain"/>
    <property type="match status" value="1"/>
</dbReference>
<reference evidence="6 7" key="2">
    <citation type="submission" date="2019-01" db="EMBL/GenBank/DDBJ databases">
        <authorList>
            <person name="Li Y."/>
        </authorList>
    </citation>
    <scope>NUCLEOTIDE SEQUENCE [LARGE SCALE GENOMIC DNA]</scope>
    <source>
        <strain evidence="6 7">2D-5</strain>
    </source>
</reference>
<dbReference type="Gene3D" id="1.10.1660.10">
    <property type="match status" value="1"/>
</dbReference>
<dbReference type="GO" id="GO:0003700">
    <property type="term" value="F:DNA-binding transcription factor activity"/>
    <property type="evidence" value="ECO:0007669"/>
    <property type="project" value="InterPro"/>
</dbReference>
<name>A0A443IJK4_9RHOB</name>
<feature type="coiled-coil region" evidence="4">
    <location>
        <begin position="84"/>
        <end position="118"/>
    </location>
</feature>
<dbReference type="RefSeq" id="WP_128271038.1">
    <property type="nucleotide sequence ID" value="NZ_SAUW01000046.1"/>
</dbReference>
<evidence type="ECO:0000256" key="2">
    <source>
        <dbReference type="ARBA" id="ARBA00023125"/>
    </source>
</evidence>
<dbReference type="AlphaFoldDB" id="A0A443IJK4"/>
<dbReference type="PANTHER" id="PTHR30204">
    <property type="entry name" value="REDOX-CYCLING DRUG-SENSING TRANSCRIPTIONAL ACTIVATOR SOXR"/>
    <property type="match status" value="1"/>
</dbReference>
<keyword evidence="4" id="KW-0175">Coiled coil</keyword>
<keyword evidence="2" id="KW-0238">DNA-binding</keyword>
<dbReference type="EMBL" id="SAUW01000046">
    <property type="protein sequence ID" value="RWR04744.1"/>
    <property type="molecule type" value="Genomic_DNA"/>
</dbReference>
<dbReference type="Pfam" id="PF13411">
    <property type="entry name" value="MerR_1"/>
    <property type="match status" value="1"/>
</dbReference>
<dbReference type="InterPro" id="IPR047057">
    <property type="entry name" value="MerR_fam"/>
</dbReference>
<evidence type="ECO:0000256" key="3">
    <source>
        <dbReference type="ARBA" id="ARBA00023163"/>
    </source>
</evidence>
<dbReference type="PROSITE" id="PS00552">
    <property type="entry name" value="HTH_MERR_1"/>
    <property type="match status" value="1"/>
</dbReference>
<evidence type="ECO:0000313" key="6">
    <source>
        <dbReference type="EMBL" id="RWR04744.1"/>
    </source>
</evidence>
<dbReference type="InterPro" id="IPR009061">
    <property type="entry name" value="DNA-bd_dom_put_sf"/>
</dbReference>
<comment type="caution">
    <text evidence="6">The sequence shown here is derived from an EMBL/GenBank/DDBJ whole genome shotgun (WGS) entry which is preliminary data.</text>
</comment>
<feature type="domain" description="HTH merR-type" evidence="5">
    <location>
        <begin position="1"/>
        <end position="64"/>
    </location>
</feature>
<dbReference type="Proteomes" id="UP000285710">
    <property type="component" value="Unassembled WGS sequence"/>
</dbReference>
<dbReference type="PANTHER" id="PTHR30204:SF94">
    <property type="entry name" value="HEAVY METAL-DEPENDENT TRANSCRIPTIONAL REGULATOR HI_0293-RELATED"/>
    <property type="match status" value="1"/>
</dbReference>
<dbReference type="GO" id="GO:0003677">
    <property type="term" value="F:DNA binding"/>
    <property type="evidence" value="ECO:0007669"/>
    <property type="project" value="UniProtKB-KW"/>
</dbReference>
<proteinExistence type="predicted"/>
<reference evidence="6 7" key="1">
    <citation type="submission" date="2019-01" db="EMBL/GenBank/DDBJ databases">
        <title>Sinorhodobacter populi sp. nov. isolated from the symptomatic bark tissue of Populus euramericana canker.</title>
        <authorList>
            <person name="Xu G."/>
        </authorList>
    </citation>
    <scope>NUCLEOTIDE SEQUENCE [LARGE SCALE GENOMIC DNA]</scope>
    <source>
        <strain evidence="6 7">2D-5</strain>
    </source>
</reference>
<protein>
    <submittedName>
        <fullName evidence="6">MerR family transcriptional regulator</fullName>
    </submittedName>
</protein>
<evidence type="ECO:0000256" key="4">
    <source>
        <dbReference type="SAM" id="Coils"/>
    </source>
</evidence>